<organism evidence="1 2">
    <name type="scientific">Pelotomaculum thermopropionicum (strain DSM 13744 / JCM 10971 / SI)</name>
    <dbReference type="NCBI Taxonomy" id="370438"/>
    <lineage>
        <taxon>Bacteria</taxon>
        <taxon>Bacillati</taxon>
        <taxon>Bacillota</taxon>
        <taxon>Clostridia</taxon>
        <taxon>Eubacteriales</taxon>
        <taxon>Desulfotomaculaceae</taxon>
        <taxon>Pelotomaculum</taxon>
    </lineage>
</organism>
<dbReference type="InterPro" id="IPR007152">
    <property type="entry name" value="DUF354"/>
</dbReference>
<evidence type="ECO:0000313" key="2">
    <source>
        <dbReference type="Proteomes" id="UP000006556"/>
    </source>
</evidence>
<dbReference type="AlphaFoldDB" id="A5D5B0"/>
<dbReference type="EMBL" id="AP009389">
    <property type="protein sequence ID" value="BAF58564.1"/>
    <property type="molecule type" value="Genomic_DNA"/>
</dbReference>
<sequence>MRIAFFINTPAQAHTWRYIIENLIEDGHQVKILARNYDSAPVLLDKYGFDYEIYIEPGRYRHLRSLQIIPHVWHGYRLAIRFKPHIIIGFGIIEALTSFFLKKPCLVFTDSEPVPLQNYLNKLFSSVVLTPDCFNGDFGNKHIRIPGYKELAYLHPNYFQPDPGILNELGLGDKEKYIILRFNAFDAVHDIGRRGFSLSDKYKLVRELEKYARVFIRSEKKLPIDLEAYNLPISFDHIHHALYYAQLLVTDTQTMTTEAAILGTPAVRCNNFIGPDDMGNFIELEQKYGLIYNYREPDKAIEKAVELIQRPSLKEEWQQKREVLLKDKIDITAFMVWFIEIYPKSYKDIKQNPGLQYSFR</sequence>
<dbReference type="Pfam" id="PF04007">
    <property type="entry name" value="DUF354"/>
    <property type="match status" value="1"/>
</dbReference>
<name>A5D5B0_PELTS</name>
<dbReference type="PANTHER" id="PTHR39662:SF1">
    <property type="entry name" value="DUF354 DOMAIN-CONTAINING PROTEIN"/>
    <property type="match status" value="1"/>
</dbReference>
<dbReference type="Proteomes" id="UP000006556">
    <property type="component" value="Chromosome"/>
</dbReference>
<proteinExistence type="predicted"/>
<accession>A5D5B0</accession>
<protein>
    <submittedName>
        <fullName evidence="1">Uncharacterized protein conserved in archaea</fullName>
    </submittedName>
</protein>
<dbReference type="eggNOG" id="COG1817">
    <property type="taxonomic scope" value="Bacteria"/>
</dbReference>
<evidence type="ECO:0000313" key="1">
    <source>
        <dbReference type="EMBL" id="BAF58564.1"/>
    </source>
</evidence>
<reference evidence="2" key="1">
    <citation type="journal article" date="2008" name="Genome Res.">
        <title>The genome of Pelotomaculum thermopropionicum reveals niche-associated evolution in anaerobic microbiota.</title>
        <authorList>
            <person name="Kosaka T."/>
            <person name="Kato S."/>
            <person name="Shimoyama T."/>
            <person name="Ishii S."/>
            <person name="Abe T."/>
            <person name="Watanabe K."/>
        </authorList>
    </citation>
    <scope>NUCLEOTIDE SEQUENCE [LARGE SCALE GENOMIC DNA]</scope>
    <source>
        <strain evidence="2">DSM 13744 / JCM 10971 / SI</strain>
    </source>
</reference>
<dbReference type="KEGG" id="pth:PTH_0383"/>
<dbReference type="PANTHER" id="PTHR39662">
    <property type="entry name" value="DUF354 DOMAIN-CONTAINING PROTEIN-RELATED"/>
    <property type="match status" value="1"/>
</dbReference>
<dbReference type="SUPFAM" id="SSF53756">
    <property type="entry name" value="UDP-Glycosyltransferase/glycogen phosphorylase"/>
    <property type="match status" value="1"/>
</dbReference>
<dbReference type="HOGENOM" id="CLU_064233_0_0_9"/>
<dbReference type="STRING" id="370438.PTH_0383"/>
<keyword evidence="2" id="KW-1185">Reference proteome</keyword>
<gene>
    <name evidence="1" type="ordered locus">PTH_0383</name>
</gene>
<dbReference type="PIRSF" id="PIRSF005357">
    <property type="entry name" value="UCP005357"/>
    <property type="match status" value="1"/>
</dbReference>